<accession>A0A3P8X936</accession>
<evidence type="ECO:0000256" key="5">
    <source>
        <dbReference type="SAM" id="SignalP"/>
    </source>
</evidence>
<dbReference type="GO" id="GO:0005576">
    <property type="term" value="C:extracellular region"/>
    <property type="evidence" value="ECO:0007669"/>
    <property type="project" value="UniProtKB-SubCell"/>
</dbReference>
<dbReference type="PANTHER" id="PTHR11967">
    <property type="entry name" value="ALPHA-1-ACID GLYCOPROTEIN"/>
    <property type="match status" value="1"/>
</dbReference>
<dbReference type="InParanoid" id="A0A3P8X936"/>
<reference evidence="7" key="1">
    <citation type="journal article" date="2014" name="PLoS ONE">
        <title>The genome and linkage map of the northern pike (Esox lucius): conserved synteny revealed between the salmonid sister group and the Neoteleostei.</title>
        <authorList>
            <person name="Rondeau E.B."/>
            <person name="Minkley D.R."/>
            <person name="Leong J.S."/>
            <person name="Messmer A.M."/>
            <person name="Jantzen J.R."/>
            <person name="von Schalburg K.R."/>
            <person name="Lemon C."/>
            <person name="Bird N.H."/>
            <person name="Koop B.F."/>
        </authorList>
    </citation>
    <scope>NUCLEOTIDE SEQUENCE</scope>
</reference>
<name>A0A3P8X936_ESOLU</name>
<evidence type="ECO:0008006" key="8">
    <source>
        <dbReference type="Google" id="ProtNLM"/>
    </source>
</evidence>
<evidence type="ECO:0000313" key="7">
    <source>
        <dbReference type="Proteomes" id="UP000265140"/>
    </source>
</evidence>
<organism evidence="6 7">
    <name type="scientific">Esox lucius</name>
    <name type="common">Northern pike</name>
    <dbReference type="NCBI Taxonomy" id="8010"/>
    <lineage>
        <taxon>Eukaryota</taxon>
        <taxon>Metazoa</taxon>
        <taxon>Chordata</taxon>
        <taxon>Craniata</taxon>
        <taxon>Vertebrata</taxon>
        <taxon>Euteleostomi</taxon>
        <taxon>Actinopterygii</taxon>
        <taxon>Neopterygii</taxon>
        <taxon>Teleostei</taxon>
        <taxon>Protacanthopterygii</taxon>
        <taxon>Esociformes</taxon>
        <taxon>Esocidae</taxon>
        <taxon>Esox</taxon>
    </lineage>
</organism>
<dbReference type="Gene3D" id="2.40.128.20">
    <property type="match status" value="1"/>
</dbReference>
<evidence type="ECO:0000256" key="1">
    <source>
        <dbReference type="ARBA" id="ARBA00004613"/>
    </source>
</evidence>
<evidence type="ECO:0000256" key="3">
    <source>
        <dbReference type="ARBA" id="ARBA00022729"/>
    </source>
</evidence>
<keyword evidence="4" id="KW-0325">Glycoprotein</keyword>
<reference evidence="6" key="3">
    <citation type="submission" date="2025-08" db="UniProtKB">
        <authorList>
            <consortium name="Ensembl"/>
        </authorList>
    </citation>
    <scope>IDENTIFICATION</scope>
</reference>
<keyword evidence="2" id="KW-0964">Secreted</keyword>
<evidence type="ECO:0000256" key="2">
    <source>
        <dbReference type="ARBA" id="ARBA00022525"/>
    </source>
</evidence>
<dbReference type="OMA" id="KEYDSYW"/>
<dbReference type="Proteomes" id="UP000265140">
    <property type="component" value="Chromosome 4"/>
</dbReference>
<dbReference type="AlphaFoldDB" id="A0A3P8X936"/>
<evidence type="ECO:0000256" key="4">
    <source>
        <dbReference type="ARBA" id="ARBA00023180"/>
    </source>
</evidence>
<reference evidence="6" key="2">
    <citation type="submission" date="2020-02" db="EMBL/GenBank/DDBJ databases">
        <title>Esox lucius (northern pike) genome, fEsoLuc1, primary haplotype.</title>
        <authorList>
            <person name="Myers G."/>
            <person name="Karagic N."/>
            <person name="Meyer A."/>
            <person name="Pippel M."/>
            <person name="Reichard M."/>
            <person name="Winkler S."/>
            <person name="Tracey A."/>
            <person name="Sims Y."/>
            <person name="Howe K."/>
            <person name="Rhie A."/>
            <person name="Formenti G."/>
            <person name="Durbin R."/>
            <person name="Fedrigo O."/>
            <person name="Jarvis E.D."/>
        </authorList>
    </citation>
    <scope>NUCLEOTIDE SEQUENCE [LARGE SCALE GENOMIC DNA]</scope>
</reference>
<dbReference type="PANTHER" id="PTHR11967:SF2">
    <property type="entry name" value="ALPHA-1-ACID GLYCOPROTEIN 1"/>
    <property type="match status" value="1"/>
</dbReference>
<dbReference type="SUPFAM" id="SSF50814">
    <property type="entry name" value="Lipocalins"/>
    <property type="match status" value="1"/>
</dbReference>
<reference evidence="6" key="4">
    <citation type="submission" date="2025-09" db="UniProtKB">
        <authorList>
            <consortium name="Ensembl"/>
        </authorList>
    </citation>
    <scope>IDENTIFICATION</scope>
</reference>
<dbReference type="Ensembl" id="ENSELUT00000017979.3">
    <property type="protein sequence ID" value="ENSELUP00000001085.3"/>
    <property type="gene ID" value="ENSELUG00000033357.2"/>
</dbReference>
<dbReference type="GeneTree" id="ENSGT00510000050125"/>
<evidence type="ECO:0000313" key="6">
    <source>
        <dbReference type="Ensembl" id="ENSELUP00000001085.3"/>
    </source>
</evidence>
<keyword evidence="3 5" id="KW-0732">Signal</keyword>
<dbReference type="CDD" id="cd19415">
    <property type="entry name" value="lipocalin_ApoM_AGP"/>
    <property type="match status" value="1"/>
</dbReference>
<dbReference type="GeneID" id="105029161"/>
<proteinExistence type="predicted"/>
<dbReference type="InterPro" id="IPR012674">
    <property type="entry name" value="Calycin"/>
</dbReference>
<sequence>MSVLYVFPLLVLFSVGTVEPEPQDCEDLVKPVALEDKRIIFGDWIFLEGFGNLDIVNDILRKTKSSWIQILPTSDNETALLNQGNLIDGKCLNSSVYMTFSGNSFQATHDNVSSTGRLLQTCPDCLTMQLSSVMEGQNVQCLYIFGKNRTLLESDLKYFRTQAQCLQYPQPAPYSYDGVTEFCAEENKRLYVVETQKEKVVLQ</sequence>
<feature type="chain" id="PRO_5044185366" description="Apolipoprotein M" evidence="5">
    <location>
        <begin position="21"/>
        <end position="203"/>
    </location>
</feature>
<comment type="subcellular location">
    <subcellularLocation>
        <location evidence="1">Secreted</location>
    </subcellularLocation>
</comment>
<dbReference type="Bgee" id="ENSELUG00000033357">
    <property type="expression patterns" value="Expressed in liver and 10 other cell types or tissues"/>
</dbReference>
<dbReference type="RefSeq" id="XP_010900680.1">
    <property type="nucleotide sequence ID" value="XM_010902378.5"/>
</dbReference>
<protein>
    <recommendedName>
        <fullName evidence="8">Apolipoprotein M</fullName>
    </recommendedName>
</protein>
<dbReference type="KEGG" id="els:105029161"/>
<keyword evidence="7" id="KW-1185">Reference proteome</keyword>
<feature type="signal peptide" evidence="5">
    <location>
        <begin position="1"/>
        <end position="20"/>
    </location>
</feature>